<keyword evidence="3" id="KW-1185">Reference proteome</keyword>
<evidence type="ECO:0000313" key="3">
    <source>
        <dbReference type="Proteomes" id="UP000075357"/>
    </source>
</evidence>
<comment type="caution">
    <text evidence="2">The sequence shown here is derived from an EMBL/GenBank/DDBJ whole genome shotgun (WGS) entry which is preliminary data.</text>
</comment>
<reference evidence="2 3" key="1">
    <citation type="submission" date="2016-01" db="EMBL/GenBank/DDBJ databases">
        <title>Draft genome sequences of Microbacterium laevaniformans LCDC 91-0039 and the type strain of Microbacterium hominis LCDC 84-209.</title>
        <authorList>
            <person name="Bernier A.-M."/>
            <person name="Bernard K."/>
        </authorList>
    </citation>
    <scope>NUCLEOTIDE SEQUENCE [LARGE SCALE GENOMIC DNA]</scope>
    <source>
        <strain evidence="2 3">LCDC 91-0039</strain>
    </source>
</reference>
<evidence type="ECO:0000313" key="2">
    <source>
        <dbReference type="EMBL" id="KXZ61645.1"/>
    </source>
</evidence>
<evidence type="ECO:0000259" key="1">
    <source>
        <dbReference type="Pfam" id="PF12728"/>
    </source>
</evidence>
<feature type="domain" description="Helix-turn-helix" evidence="1">
    <location>
        <begin position="11"/>
        <end position="58"/>
    </location>
</feature>
<sequence length="101" mass="10710">MTADPERMTITVKEAAQMLGVDPRTVTSALSTRGGNIPARAVGRRVVIPRASFLAWLSGDTKDAESPHGESRESEVAAIVRTKLIELLGTLGASESPRAPQ</sequence>
<dbReference type="InterPro" id="IPR010093">
    <property type="entry name" value="SinI_DNA-bd"/>
</dbReference>
<dbReference type="PATRIC" id="fig|36807.3.peg.357"/>
<protein>
    <submittedName>
        <fullName evidence="2">Helix-turn-helix domain protein</fullName>
    </submittedName>
</protein>
<organism evidence="2 3">
    <name type="scientific">Microbacterium laevaniformans</name>
    <dbReference type="NCBI Taxonomy" id="36807"/>
    <lineage>
        <taxon>Bacteria</taxon>
        <taxon>Bacillati</taxon>
        <taxon>Actinomycetota</taxon>
        <taxon>Actinomycetes</taxon>
        <taxon>Micrococcales</taxon>
        <taxon>Microbacteriaceae</taxon>
        <taxon>Microbacterium</taxon>
    </lineage>
</organism>
<gene>
    <name evidence="2" type="ORF">Mlaev_00341</name>
</gene>
<dbReference type="InterPro" id="IPR041657">
    <property type="entry name" value="HTH_17"/>
</dbReference>
<accession>A0A150HHX3</accession>
<proteinExistence type="predicted"/>
<dbReference type="NCBIfam" id="TIGR01764">
    <property type="entry name" value="excise"/>
    <property type="match status" value="1"/>
</dbReference>
<dbReference type="GO" id="GO:0003677">
    <property type="term" value="F:DNA binding"/>
    <property type="evidence" value="ECO:0007669"/>
    <property type="project" value="InterPro"/>
</dbReference>
<dbReference type="RefSeq" id="WP_197461869.1">
    <property type="nucleotide sequence ID" value="NZ_BAABEE010000001.1"/>
</dbReference>
<dbReference type="STRING" id="36807.Mlaev_00341"/>
<dbReference type="Proteomes" id="UP000075357">
    <property type="component" value="Unassembled WGS sequence"/>
</dbReference>
<dbReference type="Pfam" id="PF12728">
    <property type="entry name" value="HTH_17"/>
    <property type="match status" value="1"/>
</dbReference>
<name>A0A150HHX3_9MICO</name>
<dbReference type="AlphaFoldDB" id="A0A150HHX3"/>
<dbReference type="EMBL" id="LRAD01000015">
    <property type="protein sequence ID" value="KXZ61645.1"/>
    <property type="molecule type" value="Genomic_DNA"/>
</dbReference>